<dbReference type="SUPFAM" id="SSF64076">
    <property type="entry name" value="MTH938-like"/>
    <property type="match status" value="1"/>
</dbReference>
<dbReference type="InterPro" id="IPR036748">
    <property type="entry name" value="MTH938-like_sf"/>
</dbReference>
<dbReference type="Proteomes" id="UP000229390">
    <property type="component" value="Unassembled WGS sequence"/>
</dbReference>
<reference evidence="2" key="1">
    <citation type="submission" date="2017-09" db="EMBL/GenBank/DDBJ databases">
        <title>Depth-based differentiation of microbial function through sediment-hosted aquifers and enrichment of novel symbionts in the deep terrestrial subsurface.</title>
        <authorList>
            <person name="Probst A.J."/>
            <person name="Ladd B."/>
            <person name="Jarett J.K."/>
            <person name="Geller-Mcgrath D.E."/>
            <person name="Sieber C.M.K."/>
            <person name="Emerson J.B."/>
            <person name="Anantharaman K."/>
            <person name="Thomas B.C."/>
            <person name="Malmstrom R."/>
            <person name="Stieglmeier M."/>
            <person name="Klingl A."/>
            <person name="Woyke T."/>
            <person name="Ryan C.M."/>
            <person name="Banfield J.F."/>
        </authorList>
    </citation>
    <scope>NUCLEOTIDE SEQUENCE [LARGE SCALE GENOMIC DNA]</scope>
</reference>
<accession>A0A2M6T012</accession>
<dbReference type="PANTHER" id="PTHR15811:SF5">
    <property type="entry name" value="MTH938 DOMAIN-CONTAINING PROTEIN"/>
    <property type="match status" value="1"/>
</dbReference>
<comment type="caution">
    <text evidence="1">The sequence shown here is derived from an EMBL/GenBank/DDBJ whole genome shotgun (WGS) entry which is preliminary data.</text>
</comment>
<dbReference type="Pfam" id="PF04430">
    <property type="entry name" value="DUF498"/>
    <property type="match status" value="1"/>
</dbReference>
<sequence>MIGEYKFGSITIDGKNYRHDVEIRWTGEVLPWQRKESHLIEPADLERGLKENPEMIIFGTGANGRLKVSEAIPRLLEEKGIKLVINLTEEAVKTFNLLDCQKEKPRIIVFLHLTC</sequence>
<protein>
    <submittedName>
        <fullName evidence="1">Uncharacterized protein</fullName>
    </submittedName>
</protein>
<evidence type="ECO:0000313" key="2">
    <source>
        <dbReference type="Proteomes" id="UP000229390"/>
    </source>
</evidence>
<name>A0A2M6T012_9BACT</name>
<evidence type="ECO:0000313" key="1">
    <source>
        <dbReference type="EMBL" id="PIS38669.1"/>
    </source>
</evidence>
<organism evidence="1 2">
    <name type="scientific">Candidatus Nealsonbacteria bacterium CG08_land_8_20_14_0_20_43_11</name>
    <dbReference type="NCBI Taxonomy" id="1974706"/>
    <lineage>
        <taxon>Bacteria</taxon>
        <taxon>Candidatus Nealsoniibacteriota</taxon>
    </lineage>
</organism>
<dbReference type="Gene3D" id="3.40.1230.10">
    <property type="entry name" value="MTH938-like"/>
    <property type="match status" value="1"/>
</dbReference>
<dbReference type="InterPro" id="IPR007523">
    <property type="entry name" value="NDUFAF3/AAMDC"/>
</dbReference>
<dbReference type="GO" id="GO:0005737">
    <property type="term" value="C:cytoplasm"/>
    <property type="evidence" value="ECO:0007669"/>
    <property type="project" value="TreeGrafter"/>
</dbReference>
<dbReference type="PANTHER" id="PTHR15811">
    <property type="entry name" value="MTH938 DOMAIN-CONTAINING PROTEIN"/>
    <property type="match status" value="1"/>
</dbReference>
<gene>
    <name evidence="1" type="ORF">COT34_02460</name>
</gene>
<dbReference type="EMBL" id="PEYE01000039">
    <property type="protein sequence ID" value="PIS38669.1"/>
    <property type="molecule type" value="Genomic_DNA"/>
</dbReference>
<proteinExistence type="predicted"/>
<dbReference type="AlphaFoldDB" id="A0A2M6T012"/>